<dbReference type="Proteomes" id="UP001624684">
    <property type="component" value="Unassembled WGS sequence"/>
</dbReference>
<evidence type="ECO:0000313" key="2">
    <source>
        <dbReference type="EMBL" id="MFL1733129.1"/>
    </source>
</evidence>
<reference evidence="2 3" key="1">
    <citation type="submission" date="2024-11" db="EMBL/GenBank/DDBJ databases">
        <title>First Report of Moraxella oculi in Brazil in an Infectious Bovine Keratoconjunctivitis Outbreak.</title>
        <authorList>
            <person name="Carvalho C.V."/>
            <person name="Domingues R."/>
            <person name="Coutinho C."/>
            <person name="Honorio N.T.B.S."/>
            <person name="Faza D.R.L.R."/>
            <person name="Carvalho W.A."/>
            <person name="Machado A.B.F."/>
            <person name="Martins M.F."/>
            <person name="Gaspar E.B."/>
        </authorList>
    </citation>
    <scope>NUCLEOTIDE SEQUENCE [LARGE SCALE GENOMIC DNA]</scope>
    <source>
        <strain evidence="2 3">2117LE</strain>
    </source>
</reference>
<name>A0ABW8U7P9_9GAMM</name>
<organism evidence="2 3">
    <name type="scientific">Moraxella oculi</name>
    <dbReference type="NCBI Taxonomy" id="2940516"/>
    <lineage>
        <taxon>Bacteria</taxon>
        <taxon>Pseudomonadati</taxon>
        <taxon>Pseudomonadota</taxon>
        <taxon>Gammaproteobacteria</taxon>
        <taxon>Moraxellales</taxon>
        <taxon>Moraxellaceae</taxon>
        <taxon>Moraxella</taxon>
    </lineage>
</organism>
<dbReference type="RefSeq" id="WP_407069616.1">
    <property type="nucleotide sequence ID" value="NZ_JBJJXE010000030.1"/>
</dbReference>
<dbReference type="Pfam" id="PF14411">
    <property type="entry name" value="LHH"/>
    <property type="match status" value="1"/>
</dbReference>
<dbReference type="EMBL" id="JBJJXE010000030">
    <property type="protein sequence ID" value="MFL1733129.1"/>
    <property type="molecule type" value="Genomic_DNA"/>
</dbReference>
<evidence type="ECO:0000259" key="1">
    <source>
        <dbReference type="Pfam" id="PF14411"/>
    </source>
</evidence>
<feature type="domain" description="LHH" evidence="1">
    <location>
        <begin position="1"/>
        <end position="81"/>
    </location>
</feature>
<proteinExistence type="predicted"/>
<keyword evidence="3" id="KW-1185">Reference proteome</keyword>
<sequence length="90" mass="10511">MKKGSAPYVLKNGQYEQIQIHHSRQNGRGALFEITQQTHLGTKNENGKQAIHPYLPQAHPNFPVNRQMFNNNQTQYWKDRLEKLINLGKK</sequence>
<gene>
    <name evidence="2" type="ORF">ACJHVH_09120</name>
</gene>
<dbReference type="InterPro" id="IPR026834">
    <property type="entry name" value="LHH"/>
</dbReference>
<evidence type="ECO:0000313" key="3">
    <source>
        <dbReference type="Proteomes" id="UP001624684"/>
    </source>
</evidence>
<comment type="caution">
    <text evidence="2">The sequence shown here is derived from an EMBL/GenBank/DDBJ whole genome shotgun (WGS) entry which is preliminary data.</text>
</comment>
<protein>
    <submittedName>
        <fullName evidence="2">HNH/ENDO VII family nuclease</fullName>
    </submittedName>
</protein>
<accession>A0ABW8U7P9</accession>